<evidence type="ECO:0000313" key="2">
    <source>
        <dbReference type="Proteomes" id="UP000677054"/>
    </source>
</evidence>
<dbReference type="EMBL" id="CAJPEV010000199">
    <property type="protein sequence ID" value="CAG0882235.1"/>
    <property type="molecule type" value="Genomic_DNA"/>
</dbReference>
<reference evidence="1" key="1">
    <citation type="submission" date="2020-11" db="EMBL/GenBank/DDBJ databases">
        <authorList>
            <person name="Tran Van P."/>
        </authorList>
    </citation>
    <scope>NUCLEOTIDE SEQUENCE</scope>
</reference>
<accession>A0A7R9A3J0</accession>
<dbReference type="PROSITE" id="PS51257">
    <property type="entry name" value="PROKAR_LIPOPROTEIN"/>
    <property type="match status" value="1"/>
</dbReference>
<dbReference type="AlphaFoldDB" id="A0A7R9A3J0"/>
<sequence>MRENPIGGGGGGGGGCGGVTNLFPAFPASIAALYTSPSLPNISLGRPPAPPASISTAHATALAAAINHVSSIINHRNAEDVWVLKALMIE</sequence>
<gene>
    <name evidence="1" type="ORF">DSTB1V02_LOCUS1940</name>
</gene>
<evidence type="ECO:0000313" key="1">
    <source>
        <dbReference type="EMBL" id="CAD7241965.1"/>
    </source>
</evidence>
<dbReference type="EMBL" id="LR899716">
    <property type="protein sequence ID" value="CAD7241965.1"/>
    <property type="molecule type" value="Genomic_DNA"/>
</dbReference>
<dbReference type="Proteomes" id="UP000677054">
    <property type="component" value="Unassembled WGS sequence"/>
</dbReference>
<keyword evidence="2" id="KW-1185">Reference proteome</keyword>
<protein>
    <submittedName>
        <fullName evidence="1">Uncharacterized protein</fullName>
    </submittedName>
</protein>
<name>A0A7R9A3J0_9CRUS</name>
<proteinExistence type="predicted"/>
<organism evidence="1">
    <name type="scientific">Darwinula stevensoni</name>
    <dbReference type="NCBI Taxonomy" id="69355"/>
    <lineage>
        <taxon>Eukaryota</taxon>
        <taxon>Metazoa</taxon>
        <taxon>Ecdysozoa</taxon>
        <taxon>Arthropoda</taxon>
        <taxon>Crustacea</taxon>
        <taxon>Oligostraca</taxon>
        <taxon>Ostracoda</taxon>
        <taxon>Podocopa</taxon>
        <taxon>Podocopida</taxon>
        <taxon>Darwinulocopina</taxon>
        <taxon>Darwinuloidea</taxon>
        <taxon>Darwinulidae</taxon>
        <taxon>Darwinula</taxon>
    </lineage>
</organism>